<dbReference type="InterPro" id="IPR025564">
    <property type="entry name" value="CAAD_dom"/>
</dbReference>
<dbReference type="GeneID" id="120283324"/>
<proteinExistence type="predicted"/>
<comment type="subcellular location">
    <subcellularLocation>
        <location evidence="1">Membrane</location>
        <topology evidence="1">Multi-pass membrane protein</topology>
    </subcellularLocation>
</comment>
<dbReference type="PANTHER" id="PTHR33222">
    <property type="match status" value="1"/>
</dbReference>
<dbReference type="InterPro" id="IPR033344">
    <property type="entry name" value="CURT1"/>
</dbReference>
<dbReference type="PANTHER" id="PTHR33222:SF4">
    <property type="entry name" value="PROTEIN CURVATURE THYLAKOID 1A, CHLOROPLASTIC"/>
    <property type="match status" value="1"/>
</dbReference>
<dbReference type="AlphaFoldDB" id="A0AB40D6J2"/>
<dbReference type="GO" id="GO:0009535">
    <property type="term" value="C:chloroplast thylakoid membrane"/>
    <property type="evidence" value="ECO:0007669"/>
    <property type="project" value="TreeGrafter"/>
</dbReference>
<reference evidence="5" key="1">
    <citation type="submission" date="2025-08" db="UniProtKB">
        <authorList>
            <consortium name="RefSeq"/>
        </authorList>
    </citation>
    <scope>IDENTIFICATION</scope>
</reference>
<dbReference type="GO" id="GO:0097753">
    <property type="term" value="P:membrane bending"/>
    <property type="evidence" value="ECO:0007669"/>
    <property type="project" value="EnsemblPlants"/>
</dbReference>
<gene>
    <name evidence="5" type="primary">LOC120283324</name>
</gene>
<keyword evidence="2" id="KW-1133">Transmembrane helix</keyword>
<dbReference type="Proteomes" id="UP001515500">
    <property type="component" value="Chromosome 19"/>
</dbReference>
<dbReference type="RefSeq" id="XP_039145908.1">
    <property type="nucleotide sequence ID" value="XM_039289974.1"/>
</dbReference>
<evidence type="ECO:0000259" key="3">
    <source>
        <dbReference type="Pfam" id="PF14159"/>
    </source>
</evidence>
<evidence type="ECO:0000313" key="4">
    <source>
        <dbReference type="Proteomes" id="UP001515500"/>
    </source>
</evidence>
<keyword evidence="4" id="KW-1185">Reference proteome</keyword>
<sequence length="161" mass="17378">MAVTACTATAVLGGVRLSPVFSVSRYPSPSFVVPRRPIAFSGVNLSDARRFSSLKIRASSDESSSSIQGDELLGDLKQKWDSLENKSAVFIYGGGAIVAIWLSSIVVGAINSVPLLPKIMELVGLGYTGWFVYRYLLFKSSRKELADDIEDLKKKIAGTGE</sequence>
<evidence type="ECO:0000256" key="1">
    <source>
        <dbReference type="ARBA" id="ARBA00004141"/>
    </source>
</evidence>
<evidence type="ECO:0000313" key="5">
    <source>
        <dbReference type="RefSeq" id="XP_039145908.1"/>
    </source>
</evidence>
<protein>
    <submittedName>
        <fullName evidence="5">Protein CURVATURE THYLAKOID 1A, chloroplastic</fullName>
    </submittedName>
</protein>
<name>A0AB40D6J2_DIOCR</name>
<keyword evidence="2" id="KW-0472">Membrane</keyword>
<accession>A0AB40D6J2</accession>
<evidence type="ECO:0000256" key="2">
    <source>
        <dbReference type="SAM" id="Phobius"/>
    </source>
</evidence>
<dbReference type="Pfam" id="PF14159">
    <property type="entry name" value="CAAD"/>
    <property type="match status" value="1"/>
</dbReference>
<feature type="domain" description="Cyanobacterial aminoacyl-tRNA synthetase CAAD" evidence="3">
    <location>
        <begin position="76"/>
        <end position="158"/>
    </location>
</feature>
<feature type="transmembrane region" description="Helical" evidence="2">
    <location>
        <begin position="89"/>
        <end position="110"/>
    </location>
</feature>
<organism evidence="4 5">
    <name type="scientific">Dioscorea cayennensis subsp. rotundata</name>
    <name type="common">White Guinea yam</name>
    <name type="synonym">Dioscorea rotundata</name>
    <dbReference type="NCBI Taxonomy" id="55577"/>
    <lineage>
        <taxon>Eukaryota</taxon>
        <taxon>Viridiplantae</taxon>
        <taxon>Streptophyta</taxon>
        <taxon>Embryophyta</taxon>
        <taxon>Tracheophyta</taxon>
        <taxon>Spermatophyta</taxon>
        <taxon>Magnoliopsida</taxon>
        <taxon>Liliopsida</taxon>
        <taxon>Dioscoreales</taxon>
        <taxon>Dioscoreaceae</taxon>
        <taxon>Dioscorea</taxon>
    </lineage>
</organism>
<dbReference type="GO" id="GO:0090391">
    <property type="term" value="P:granum assembly"/>
    <property type="evidence" value="ECO:0007669"/>
    <property type="project" value="EnsemblPlants"/>
</dbReference>
<dbReference type="GO" id="GO:0009515">
    <property type="term" value="C:granal stacked thylakoid"/>
    <property type="evidence" value="ECO:0007669"/>
    <property type="project" value="EnsemblPlants"/>
</dbReference>
<keyword evidence="2" id="KW-0812">Transmembrane</keyword>